<sequence length="250" mass="27524">MVAQTWDDKKFHWDTPGAHTVISGATRSGKSVFTYCVLSQLAGMKTVRICGVDVSGITLQPFITVSKDYVACGSSQTDLDAALAVLHRLEALMDHRVEQLRRQKLDKVTPSAKCPAYVVVLEEYAGTLAAMEARNKKDKAEVIRVVGRLLREGAKAGVVVYTIVQRPEANVLHDRAQYARRVTHRLDNRDSVAMVAEGINDTTKAQVLGLSPGRCLILDAGRNPVFATTPNLTYQEFIARTEHKLEGANY</sequence>
<evidence type="ECO:0000313" key="4">
    <source>
        <dbReference type="Proteomes" id="UP001518680"/>
    </source>
</evidence>
<dbReference type="InterPro" id="IPR027417">
    <property type="entry name" value="P-loop_NTPase"/>
</dbReference>
<gene>
    <name evidence="3" type="ORF">GWO63_009375</name>
</gene>
<dbReference type="Pfam" id="PF01580">
    <property type="entry name" value="FtsK_SpoIIIE"/>
    <property type="match status" value="1"/>
</dbReference>
<accession>A0ABS1Y872</accession>
<evidence type="ECO:0000256" key="1">
    <source>
        <dbReference type="PROSITE-ProRule" id="PRU00289"/>
    </source>
</evidence>
<dbReference type="RefSeq" id="WP_200446411.1">
    <property type="nucleotide sequence ID" value="NZ_JAACBX020000002.1"/>
</dbReference>
<organism evidence="3 4">
    <name type="scientific">Corynebacterium macginleyi</name>
    <dbReference type="NCBI Taxonomy" id="38290"/>
    <lineage>
        <taxon>Bacteria</taxon>
        <taxon>Bacillati</taxon>
        <taxon>Actinomycetota</taxon>
        <taxon>Actinomycetes</taxon>
        <taxon>Mycobacteriales</taxon>
        <taxon>Corynebacteriaceae</taxon>
        <taxon>Corynebacterium</taxon>
    </lineage>
</organism>
<evidence type="ECO:0000259" key="2">
    <source>
        <dbReference type="PROSITE" id="PS50901"/>
    </source>
</evidence>
<dbReference type="PROSITE" id="PS50901">
    <property type="entry name" value="FTSK"/>
    <property type="match status" value="1"/>
</dbReference>
<proteinExistence type="predicted"/>
<dbReference type="SUPFAM" id="SSF52540">
    <property type="entry name" value="P-loop containing nucleoside triphosphate hydrolases"/>
    <property type="match status" value="1"/>
</dbReference>
<keyword evidence="1" id="KW-0067">ATP-binding</keyword>
<evidence type="ECO:0000313" key="3">
    <source>
        <dbReference type="EMBL" id="MBM0244456.1"/>
    </source>
</evidence>
<name>A0ABS1Y872_9CORY</name>
<dbReference type="EMBL" id="JAACBX020000002">
    <property type="protein sequence ID" value="MBM0244456.1"/>
    <property type="molecule type" value="Genomic_DNA"/>
</dbReference>
<keyword evidence="4" id="KW-1185">Reference proteome</keyword>
<reference evidence="3 4" key="1">
    <citation type="submission" date="2021-01" db="EMBL/GenBank/DDBJ databases">
        <title>Complete genome sequences of Corynebacterium macginleyi strains isolated from infectious keratitis.</title>
        <authorList>
            <person name="Sagerfors S."/>
            <person name="Poehlein A."/>
            <person name="Soderquist B."/>
            <person name="Bruggemann H."/>
        </authorList>
    </citation>
    <scope>NUCLEOTIDE SEQUENCE [LARGE SCALE GENOMIC DNA]</scope>
    <source>
        <strain evidence="3 4">12T220</strain>
    </source>
</reference>
<comment type="caution">
    <text evidence="3">The sequence shown here is derived from an EMBL/GenBank/DDBJ whole genome shotgun (WGS) entry which is preliminary data.</text>
</comment>
<dbReference type="InterPro" id="IPR002543">
    <property type="entry name" value="FtsK_dom"/>
</dbReference>
<keyword evidence="1" id="KW-0547">Nucleotide-binding</keyword>
<dbReference type="Proteomes" id="UP001518680">
    <property type="component" value="Unassembled WGS sequence"/>
</dbReference>
<protein>
    <recommendedName>
        <fullName evidence="2">FtsK domain-containing protein</fullName>
    </recommendedName>
</protein>
<dbReference type="Gene3D" id="3.40.50.300">
    <property type="entry name" value="P-loop containing nucleotide triphosphate hydrolases"/>
    <property type="match status" value="1"/>
</dbReference>
<feature type="domain" description="FtsK" evidence="2">
    <location>
        <begin position="8"/>
        <end position="193"/>
    </location>
</feature>
<feature type="binding site" evidence="1">
    <location>
        <begin position="24"/>
        <end position="31"/>
    </location>
    <ligand>
        <name>ATP</name>
        <dbReference type="ChEBI" id="CHEBI:30616"/>
    </ligand>
</feature>